<dbReference type="AlphaFoldDB" id="A0A9P4I635"/>
<protein>
    <recommendedName>
        <fullName evidence="1">F-box domain-containing protein</fullName>
    </recommendedName>
</protein>
<organism evidence="2 3">
    <name type="scientific">Rhizodiscina lignyota</name>
    <dbReference type="NCBI Taxonomy" id="1504668"/>
    <lineage>
        <taxon>Eukaryota</taxon>
        <taxon>Fungi</taxon>
        <taxon>Dikarya</taxon>
        <taxon>Ascomycota</taxon>
        <taxon>Pezizomycotina</taxon>
        <taxon>Dothideomycetes</taxon>
        <taxon>Pleosporomycetidae</taxon>
        <taxon>Aulographales</taxon>
        <taxon>Rhizodiscinaceae</taxon>
        <taxon>Rhizodiscina</taxon>
    </lineage>
</organism>
<gene>
    <name evidence="2" type="ORF">NA57DRAFT_47243</name>
</gene>
<keyword evidence="3" id="KW-1185">Reference proteome</keyword>
<dbReference type="InterPro" id="IPR036047">
    <property type="entry name" value="F-box-like_dom_sf"/>
</dbReference>
<feature type="domain" description="F-box" evidence="1">
    <location>
        <begin position="129"/>
        <end position="169"/>
    </location>
</feature>
<accession>A0A9P4I635</accession>
<dbReference type="SUPFAM" id="SSF81383">
    <property type="entry name" value="F-box domain"/>
    <property type="match status" value="1"/>
</dbReference>
<proteinExistence type="predicted"/>
<sequence>MQSVDVVAPRAFLFSSPELRPSENGSSSRQSTSLIASQVSLGGSAGERRCSLSFSRRGTNSSFISSVAEDALDDFVLEPCQESIVLQSMSAVLLSHDNGDTNDDAASVIHHSSPRVPCDESSSSDPSRLPHEVISALIGCLNRPTFFALKAASQSWYRALKGLAPPPQSVVHSLPNEILVQIYAYLSPWNFNSARHTCRTWMRASLDRGLLITMHQRGGWMSGVSPYLPADATREELIVQTNNVSRFNLSCSISRECALSVNWTGNGISKSRPNSKPMALVQTGSIDFEDLANGYAAPRRTCPGAQQSSGLVFTVSVCGEFLMVAEAGIIYVYALEGNSIRPLTTIVCPRRVLAMGMDASSCRFAVAALLDGRMGIVCDMQVGRDQYDDKPSVLLETVTPPAFDSVAARNGTRQHQLDDASDVQMYEQNWINTEWNMRFNSGRIPLPTEQPQFRKFDPTSSEASSTVPLELGNRSIYRHLCSEDDPPRSVAICPQRRCVAFGCSAGIELHWVDALSGQSLNRWFPLTEPSDYLYFLPPRVGVDSTKKLRLISSAAHPILRRSYSTSQAWLSTLWGGFGFDSTRQPVAAVTVSHYDHYRAVPLSDGFHVLFTDPITGFLCLGTDAPLGGRTKLLRKIIFPSPPGVEKVPRLYCATCNLRYGPRIVAAYGGAVVLYCVPADTFRFSRTEQSVD</sequence>
<evidence type="ECO:0000313" key="3">
    <source>
        <dbReference type="Proteomes" id="UP000799772"/>
    </source>
</evidence>
<dbReference type="EMBL" id="ML978135">
    <property type="protein sequence ID" value="KAF2094158.1"/>
    <property type="molecule type" value="Genomic_DNA"/>
</dbReference>
<dbReference type="Proteomes" id="UP000799772">
    <property type="component" value="Unassembled WGS sequence"/>
</dbReference>
<dbReference type="Gene3D" id="1.20.1280.50">
    <property type="match status" value="1"/>
</dbReference>
<dbReference type="InterPro" id="IPR001810">
    <property type="entry name" value="F-box_dom"/>
</dbReference>
<dbReference type="OrthoDB" id="1689567at2759"/>
<dbReference type="SMART" id="SM00256">
    <property type="entry name" value="FBOX"/>
    <property type="match status" value="2"/>
</dbReference>
<evidence type="ECO:0000313" key="2">
    <source>
        <dbReference type="EMBL" id="KAF2094158.1"/>
    </source>
</evidence>
<comment type="caution">
    <text evidence="2">The sequence shown here is derived from an EMBL/GenBank/DDBJ whole genome shotgun (WGS) entry which is preliminary data.</text>
</comment>
<name>A0A9P4I635_9PEZI</name>
<dbReference type="Pfam" id="PF12937">
    <property type="entry name" value="F-box-like"/>
    <property type="match status" value="1"/>
</dbReference>
<feature type="domain" description="F-box" evidence="1">
    <location>
        <begin position="174"/>
        <end position="214"/>
    </location>
</feature>
<reference evidence="2" key="1">
    <citation type="journal article" date="2020" name="Stud. Mycol.">
        <title>101 Dothideomycetes genomes: a test case for predicting lifestyles and emergence of pathogens.</title>
        <authorList>
            <person name="Haridas S."/>
            <person name="Albert R."/>
            <person name="Binder M."/>
            <person name="Bloem J."/>
            <person name="Labutti K."/>
            <person name="Salamov A."/>
            <person name="Andreopoulos B."/>
            <person name="Baker S."/>
            <person name="Barry K."/>
            <person name="Bills G."/>
            <person name="Bluhm B."/>
            <person name="Cannon C."/>
            <person name="Castanera R."/>
            <person name="Culley D."/>
            <person name="Daum C."/>
            <person name="Ezra D."/>
            <person name="Gonzalez J."/>
            <person name="Henrissat B."/>
            <person name="Kuo A."/>
            <person name="Liang C."/>
            <person name="Lipzen A."/>
            <person name="Lutzoni F."/>
            <person name="Magnuson J."/>
            <person name="Mondo S."/>
            <person name="Nolan M."/>
            <person name="Ohm R."/>
            <person name="Pangilinan J."/>
            <person name="Park H.-J."/>
            <person name="Ramirez L."/>
            <person name="Alfaro M."/>
            <person name="Sun H."/>
            <person name="Tritt A."/>
            <person name="Yoshinaga Y."/>
            <person name="Zwiers L.-H."/>
            <person name="Turgeon B."/>
            <person name="Goodwin S."/>
            <person name="Spatafora J."/>
            <person name="Crous P."/>
            <person name="Grigoriev I."/>
        </authorList>
    </citation>
    <scope>NUCLEOTIDE SEQUENCE</scope>
    <source>
        <strain evidence="2">CBS 133067</strain>
    </source>
</reference>
<evidence type="ECO:0000259" key="1">
    <source>
        <dbReference type="SMART" id="SM00256"/>
    </source>
</evidence>
<feature type="non-terminal residue" evidence="2">
    <location>
        <position position="691"/>
    </location>
</feature>